<dbReference type="NCBIfam" id="TIGR00221">
    <property type="entry name" value="nagA"/>
    <property type="match status" value="1"/>
</dbReference>
<evidence type="ECO:0000256" key="2">
    <source>
        <dbReference type="ARBA" id="ARBA00022723"/>
    </source>
</evidence>
<evidence type="ECO:0000256" key="5">
    <source>
        <dbReference type="PIRNR" id="PIRNR038994"/>
    </source>
</evidence>
<dbReference type="InterPro" id="IPR032466">
    <property type="entry name" value="Metal_Hydrolase"/>
</dbReference>
<organism evidence="10 11">
    <name type="scientific">Pseudooctadecabacter jejudonensis</name>
    <dbReference type="NCBI Taxonomy" id="1391910"/>
    <lineage>
        <taxon>Bacteria</taxon>
        <taxon>Pseudomonadati</taxon>
        <taxon>Pseudomonadota</taxon>
        <taxon>Alphaproteobacteria</taxon>
        <taxon>Rhodobacterales</taxon>
        <taxon>Paracoccaceae</taxon>
        <taxon>Pseudooctadecabacter</taxon>
    </lineage>
</organism>
<evidence type="ECO:0000256" key="3">
    <source>
        <dbReference type="ARBA" id="ARBA00022801"/>
    </source>
</evidence>
<dbReference type="InterPro" id="IPR003764">
    <property type="entry name" value="GlcNAc_6-P_deAcase"/>
</dbReference>
<feature type="binding site" evidence="8">
    <location>
        <position position="210"/>
    </location>
    <ligand>
        <name>Zn(2+)</name>
        <dbReference type="ChEBI" id="CHEBI:29105"/>
    </ligand>
</feature>
<dbReference type="Gene3D" id="2.30.40.10">
    <property type="entry name" value="Urease, subunit C, domain 1"/>
    <property type="match status" value="1"/>
</dbReference>
<dbReference type="Proteomes" id="UP000193623">
    <property type="component" value="Unassembled WGS sequence"/>
</dbReference>
<feature type="binding site" evidence="7">
    <location>
        <begin position="213"/>
        <end position="214"/>
    </location>
    <ligand>
        <name>substrate</name>
    </ligand>
</feature>
<evidence type="ECO:0000313" key="11">
    <source>
        <dbReference type="Proteomes" id="UP000193623"/>
    </source>
</evidence>
<keyword evidence="4 5" id="KW-0119">Carbohydrate metabolism</keyword>
<evidence type="ECO:0000256" key="4">
    <source>
        <dbReference type="ARBA" id="ARBA00023277"/>
    </source>
</evidence>
<dbReference type="SUPFAM" id="SSF51556">
    <property type="entry name" value="Metallo-dependent hydrolases"/>
    <property type="match status" value="1"/>
</dbReference>
<feature type="binding site" evidence="8">
    <location>
        <position position="189"/>
    </location>
    <ligand>
        <name>Zn(2+)</name>
        <dbReference type="ChEBI" id="CHEBI:29105"/>
    </ligand>
</feature>
<reference evidence="10 11" key="1">
    <citation type="submission" date="2017-03" db="EMBL/GenBank/DDBJ databases">
        <authorList>
            <person name="Afonso C.L."/>
            <person name="Miller P.J."/>
            <person name="Scott M.A."/>
            <person name="Spackman E."/>
            <person name="Goraichik I."/>
            <person name="Dimitrov K.M."/>
            <person name="Suarez D.L."/>
            <person name="Swayne D.E."/>
        </authorList>
    </citation>
    <scope>NUCLEOTIDE SEQUENCE [LARGE SCALE GENOMIC DNA]</scope>
    <source>
        <strain evidence="10 11">CECT 8397</strain>
    </source>
</reference>
<evidence type="ECO:0000313" key="10">
    <source>
        <dbReference type="EMBL" id="SLN38218.1"/>
    </source>
</evidence>
<evidence type="ECO:0000256" key="7">
    <source>
        <dbReference type="PIRSR" id="PIRSR038994-2"/>
    </source>
</evidence>
<name>A0A1Y5SDP0_9RHOB</name>
<evidence type="ECO:0000256" key="1">
    <source>
        <dbReference type="ARBA" id="ARBA00010716"/>
    </source>
</evidence>
<comment type="similarity">
    <text evidence="1 5">Belongs to the metallo-dependent hydrolases superfamily. NagA family.</text>
</comment>
<dbReference type="PANTHER" id="PTHR11113:SF14">
    <property type="entry name" value="N-ACETYLGLUCOSAMINE-6-PHOSPHATE DEACETYLASE"/>
    <property type="match status" value="1"/>
</dbReference>
<feature type="binding site" evidence="7">
    <location>
        <position position="221"/>
    </location>
    <ligand>
        <name>substrate</name>
    </ligand>
</feature>
<dbReference type="EMBL" id="FWFT01000003">
    <property type="protein sequence ID" value="SLN38218.1"/>
    <property type="molecule type" value="Genomic_DNA"/>
</dbReference>
<dbReference type="Gene3D" id="3.20.20.140">
    <property type="entry name" value="Metal-dependent hydrolases"/>
    <property type="match status" value="1"/>
</dbReference>
<dbReference type="PIRSF" id="PIRSF038994">
    <property type="entry name" value="NagA"/>
    <property type="match status" value="1"/>
</dbReference>
<accession>A0A1Y5SDP0</accession>
<sequence length="371" mass="38272">MTEPYWITADHVFDGETLRPGLGLRIDKGQGVEVGPPPADAQAIPGVIAPGFIDLQVNGGGGVMVNTTPTRDGLATIADAHAKLGTSAILPTVITDGPDVLDRAADAVRTAKTDRRILGLHIEGPHIATAKRGTHHAAFIRPLDARTIEVVSALRADGIAVMITLAPEAATTAQIAELAAMGAVVSIGHTDASASQVNAAIEAGATCATHLYNAMSQMSGRAPGAVGAVLNSHIAAGIICDGHHVDDGMIALALRARPVPDRMFLVSDAMATVGGPNTFALYGQTITVDGGRLINAEGNLAGAHTTMAEGVARLVQSVGVSLEQALRMAITTPARLINQPDRRHLVGQCIQDLQVIHADMTISPLPHTKTG</sequence>
<dbReference type="InterPro" id="IPR011059">
    <property type="entry name" value="Metal-dep_hydrolase_composite"/>
</dbReference>
<dbReference type="EC" id="3.5.1.25" evidence="10"/>
<feature type="binding site" evidence="7">
    <location>
        <position position="244"/>
    </location>
    <ligand>
        <name>substrate</name>
    </ligand>
</feature>
<evidence type="ECO:0000256" key="8">
    <source>
        <dbReference type="PIRSR" id="PIRSR038994-3"/>
    </source>
</evidence>
<evidence type="ECO:0000259" key="9">
    <source>
        <dbReference type="Pfam" id="PF01979"/>
    </source>
</evidence>
<dbReference type="Pfam" id="PF01979">
    <property type="entry name" value="Amidohydro_1"/>
    <property type="match status" value="1"/>
</dbReference>
<comment type="cofactor">
    <cofactor evidence="8">
        <name>a divalent metal cation</name>
        <dbReference type="ChEBI" id="CHEBI:60240"/>
    </cofactor>
    <text evidence="8">Binds 1 divalent metal cation per subunit.</text>
</comment>
<evidence type="ECO:0000256" key="6">
    <source>
        <dbReference type="PIRSR" id="PIRSR038994-1"/>
    </source>
</evidence>
<feature type="binding site" evidence="8">
    <location>
        <position position="123"/>
    </location>
    <ligand>
        <name>Zn(2+)</name>
        <dbReference type="ChEBI" id="CHEBI:29105"/>
    </ligand>
</feature>
<dbReference type="OrthoDB" id="9776488at2"/>
<keyword evidence="2 8" id="KW-0479">Metal-binding</keyword>
<dbReference type="GO" id="GO:0006046">
    <property type="term" value="P:N-acetylglucosamine catabolic process"/>
    <property type="evidence" value="ECO:0007669"/>
    <property type="project" value="TreeGrafter"/>
</dbReference>
<dbReference type="RefSeq" id="WP_085864326.1">
    <property type="nucleotide sequence ID" value="NZ_FWFT01000003.1"/>
</dbReference>
<feature type="domain" description="Amidohydrolase-related" evidence="9">
    <location>
        <begin position="48"/>
        <end position="340"/>
    </location>
</feature>
<feature type="active site" description="Proton donor/acceptor" evidence="6">
    <location>
        <position position="268"/>
    </location>
</feature>
<keyword evidence="3 5" id="KW-0378">Hydrolase</keyword>
<dbReference type="GO" id="GO:0008448">
    <property type="term" value="F:N-acetylglucosamine-6-phosphate deacetylase activity"/>
    <property type="evidence" value="ECO:0007669"/>
    <property type="project" value="UniProtKB-EC"/>
</dbReference>
<gene>
    <name evidence="10" type="primary">nagA</name>
    <name evidence="10" type="ORF">PSJ8397_01874</name>
</gene>
<protein>
    <submittedName>
        <fullName evidence="10">N-acetylglucosamine-6-phosphate deacetylase</fullName>
        <ecNumber evidence="10">3.5.1.25</ecNumber>
    </submittedName>
</protein>
<dbReference type="AlphaFoldDB" id="A0A1Y5SDP0"/>
<keyword evidence="11" id="KW-1185">Reference proteome</keyword>
<feature type="binding site" evidence="7">
    <location>
        <begin position="300"/>
        <end position="302"/>
    </location>
    <ligand>
        <name>substrate</name>
    </ligand>
</feature>
<feature type="binding site" evidence="7">
    <location>
        <position position="134"/>
    </location>
    <ligand>
        <name>substrate</name>
    </ligand>
</feature>
<dbReference type="InterPro" id="IPR006680">
    <property type="entry name" value="Amidohydro-rel"/>
</dbReference>
<proteinExistence type="inferred from homology"/>
<dbReference type="GO" id="GO:0046872">
    <property type="term" value="F:metal ion binding"/>
    <property type="evidence" value="ECO:0007669"/>
    <property type="project" value="UniProtKB-KW"/>
</dbReference>
<dbReference type="PANTHER" id="PTHR11113">
    <property type="entry name" value="N-ACETYLGLUCOSAMINE-6-PHOSPHATE DEACETYLASE"/>
    <property type="match status" value="1"/>
</dbReference>